<dbReference type="PROSITE" id="PS00061">
    <property type="entry name" value="ADH_SHORT"/>
    <property type="match status" value="1"/>
</dbReference>
<dbReference type="PANTHER" id="PTHR42879">
    <property type="entry name" value="3-OXOACYL-(ACYL-CARRIER-PROTEIN) REDUCTASE"/>
    <property type="match status" value="1"/>
</dbReference>
<dbReference type="NCBIfam" id="NF005559">
    <property type="entry name" value="PRK07231.1"/>
    <property type="match status" value="1"/>
</dbReference>
<evidence type="ECO:0000313" key="4">
    <source>
        <dbReference type="EMBL" id="MSS41848.1"/>
    </source>
</evidence>
<dbReference type="Pfam" id="PF13561">
    <property type="entry name" value="adh_short_C2"/>
    <property type="match status" value="1"/>
</dbReference>
<dbReference type="Proteomes" id="UP000462363">
    <property type="component" value="Unassembled WGS sequence"/>
</dbReference>
<evidence type="ECO:0000256" key="2">
    <source>
        <dbReference type="ARBA" id="ARBA00023002"/>
    </source>
</evidence>
<comment type="caution">
    <text evidence="4">The sequence shown here is derived from an EMBL/GenBank/DDBJ whole genome shotgun (WGS) entry which is preliminary data.</text>
</comment>
<keyword evidence="2" id="KW-0560">Oxidoreductase</keyword>
<dbReference type="GO" id="GO:0016491">
    <property type="term" value="F:oxidoreductase activity"/>
    <property type="evidence" value="ECO:0007669"/>
    <property type="project" value="UniProtKB-KW"/>
</dbReference>
<reference evidence="4 5" key="1">
    <citation type="submission" date="2019-08" db="EMBL/GenBank/DDBJ databases">
        <title>In-depth cultivation of the pig gut microbiome towards novel bacterial diversity and tailored functional studies.</title>
        <authorList>
            <person name="Wylensek D."/>
            <person name="Hitch T.C.A."/>
            <person name="Clavel T."/>
        </authorList>
    </citation>
    <scope>NUCLEOTIDE SEQUENCE [LARGE SCALE GENOMIC DNA]</scope>
    <source>
        <strain evidence="4 5">BL-389-WT-3D</strain>
    </source>
</reference>
<comment type="similarity">
    <text evidence="1">Belongs to the short-chain dehydrogenases/reductases (SDR) family.</text>
</comment>
<keyword evidence="3" id="KW-0753">Steroid metabolism</keyword>
<dbReference type="SUPFAM" id="SSF51735">
    <property type="entry name" value="NAD(P)-binding Rossmann-fold domains"/>
    <property type="match status" value="1"/>
</dbReference>
<dbReference type="Gene3D" id="3.40.50.720">
    <property type="entry name" value="NAD(P)-binding Rossmann-like Domain"/>
    <property type="match status" value="1"/>
</dbReference>
<gene>
    <name evidence="4" type="ORF">FYJ37_16330</name>
</gene>
<keyword evidence="3" id="KW-0443">Lipid metabolism</keyword>
<dbReference type="GeneID" id="62694667"/>
<dbReference type="PRINTS" id="PR00081">
    <property type="entry name" value="GDHRDH"/>
</dbReference>
<dbReference type="PANTHER" id="PTHR42879:SF2">
    <property type="entry name" value="3-OXOACYL-[ACYL-CARRIER-PROTEIN] REDUCTASE FABG"/>
    <property type="match status" value="1"/>
</dbReference>
<dbReference type="FunFam" id="3.40.50.720:FF:000084">
    <property type="entry name" value="Short-chain dehydrogenase reductase"/>
    <property type="match status" value="1"/>
</dbReference>
<organism evidence="4 5">
    <name type="scientific">Clostridium scindens (strain JCM 10418 / VPI 12708)</name>
    <dbReference type="NCBI Taxonomy" id="29347"/>
    <lineage>
        <taxon>Bacteria</taxon>
        <taxon>Bacillati</taxon>
        <taxon>Bacillota</taxon>
        <taxon>Clostridia</taxon>
        <taxon>Lachnospirales</taxon>
        <taxon>Lachnospiraceae</taxon>
    </lineage>
</organism>
<sequence length="249" mass="26235">MKEKELSGKVALVTGAANGIGKCIAETLAKKGADIIILDVAVTPDSEVISSCRSLGVRVMPLVCDLTDMANIEGAVSQAVDTMGRIDILINNAGVYPASPILEVTEKQFDFVININLKGLFFVTQAVVQKSMLPNNYGRIVNISSSDGKNPGKGVSIYGAAKAGVISLTKSFAGELAGHNINANAVAPGWVESEQVLADDRWKDILSQIPSHRLGKLSEIAEAVAFLCSDCVSYINGEILDVNGGLIMD</sequence>
<evidence type="ECO:0000313" key="5">
    <source>
        <dbReference type="Proteomes" id="UP000462363"/>
    </source>
</evidence>
<dbReference type="AlphaFoldDB" id="A0A844F5X2"/>
<evidence type="ECO:0000256" key="1">
    <source>
        <dbReference type="ARBA" id="ARBA00006484"/>
    </source>
</evidence>
<dbReference type="EMBL" id="VUMB01000055">
    <property type="protein sequence ID" value="MSS41848.1"/>
    <property type="molecule type" value="Genomic_DNA"/>
</dbReference>
<dbReference type="RefSeq" id="WP_004604936.1">
    <property type="nucleotide sequence ID" value="NZ_AP024846.1"/>
</dbReference>
<accession>A0A844F5X2</accession>
<dbReference type="GO" id="GO:0008206">
    <property type="term" value="P:bile acid metabolic process"/>
    <property type="evidence" value="ECO:0007669"/>
    <property type="project" value="UniProtKB-ARBA"/>
</dbReference>
<protein>
    <submittedName>
        <fullName evidence="4">SDR family oxidoreductase</fullName>
    </submittedName>
</protein>
<proteinExistence type="inferred from homology"/>
<dbReference type="PRINTS" id="PR00080">
    <property type="entry name" value="SDRFAMILY"/>
</dbReference>
<name>A0A844F5X2_CLOSV</name>
<dbReference type="InterPro" id="IPR002347">
    <property type="entry name" value="SDR_fam"/>
</dbReference>
<dbReference type="CDD" id="cd05233">
    <property type="entry name" value="SDR_c"/>
    <property type="match status" value="1"/>
</dbReference>
<dbReference type="InterPro" id="IPR020904">
    <property type="entry name" value="Sc_DH/Rdtase_CS"/>
</dbReference>
<dbReference type="InterPro" id="IPR050259">
    <property type="entry name" value="SDR"/>
</dbReference>
<dbReference type="InterPro" id="IPR036291">
    <property type="entry name" value="NAD(P)-bd_dom_sf"/>
</dbReference>
<evidence type="ECO:0000256" key="3">
    <source>
        <dbReference type="ARBA" id="ARBA00023221"/>
    </source>
</evidence>